<feature type="binding site" evidence="11">
    <location>
        <begin position="245"/>
        <end position="247"/>
    </location>
    <ligand>
        <name>substrate</name>
    </ligand>
</feature>
<sequence>MIERTAPHRTAPQHILSDSCEENTVSTPTAPGAAGAGTAPTAHPAVVSWVDEVADLTAPDEVVWCDGSAGEWDRLTTQLVDKGTFVRLERKPNSFWCASDPDDVARVEDRTFLCSQFQADAGPTNNWMDPVDMKTLMTEHYRGAMAGRTMYVIAFCMGPLDAAEPKFGVQITDSEYVAVSMQIMTRSGTPVWDRLTAGTEFVRCLHSVGAPLYPGQTDVPWPCDHTKYISHFPEERTIWSYGSGYGGNALLGKKCYSLRIASKMGKDEGWLAEHMLILKLTSPQQTVHYIAAAFPSSCGKTNLAMLEPTLDGWTAETIGDDIAWLRFGDDGRLYAVNPEAGFFGVAPGTGVHTNPHAMATIEWGNSIFTNVALTDNGDIWWEGLTDSPPPHLTDWKRRDWTPASGEPAAHPNSRYCTPIAQCPTVAPEWDDPAGVPISAILFGGRRATTIPLVTESRSWQHGVFLASTLSSETTAAAAGRVGVVRRDPMAMLPFLGYHVGDYFQHWLDIGEKTSPELLPKIFYVNWFRRGDDDEFLWPGFGENSRVLEWALRRIEGTADADETPIGLVPTPGALDLTGLKFDHTKIASALQVDTTEWVAETRLIDEWYARIGGNTLPDVLRQELGALKLRLAELELGDALHRRGTHATSPEKDSRWSRPHF</sequence>
<dbReference type="GO" id="GO:0071333">
    <property type="term" value="P:cellular response to glucose stimulus"/>
    <property type="evidence" value="ECO:0007669"/>
    <property type="project" value="TreeGrafter"/>
</dbReference>
<evidence type="ECO:0000259" key="14">
    <source>
        <dbReference type="Pfam" id="PF17297"/>
    </source>
</evidence>
<dbReference type="PANTHER" id="PTHR11561:SF0">
    <property type="entry name" value="PHOSPHOENOLPYRUVATE CARBOXYKINASE [GTP]-RELATED"/>
    <property type="match status" value="1"/>
</dbReference>
<dbReference type="PATRIC" id="fig|1165867.3.peg.4216"/>
<evidence type="ECO:0000256" key="8">
    <source>
        <dbReference type="ARBA" id="ARBA00023134"/>
    </source>
</evidence>
<comment type="similarity">
    <text evidence="2 11">Belongs to the phosphoenolpyruvate carboxykinase [GTP] family.</text>
</comment>
<protein>
    <recommendedName>
        <fullName evidence="11">Phosphoenolpyruvate carboxykinase [GTP]</fullName>
        <shortName evidence="11">PEP carboxykinase</shortName>
        <shortName evidence="11">PEPCK</shortName>
        <ecNumber evidence="11">4.1.1.32</ecNumber>
    </recommendedName>
    <alternativeName>
        <fullName evidence="11">GTP-dependent phosphoenolpyruvate carboxykinase</fullName>
        <shortName evidence="11">GTP-PEPCK</shortName>
    </alternativeName>
</protein>
<feature type="binding site" evidence="11">
    <location>
        <position position="296"/>
    </location>
    <ligand>
        <name>substrate</name>
    </ligand>
</feature>
<evidence type="ECO:0000256" key="5">
    <source>
        <dbReference type="ARBA" id="ARBA00022723"/>
    </source>
</evidence>
<dbReference type="InterPro" id="IPR013035">
    <property type="entry name" value="PEP_carboxykinase_C"/>
</dbReference>
<dbReference type="NCBIfam" id="NF003253">
    <property type="entry name" value="PRK04210.1"/>
    <property type="match status" value="1"/>
</dbReference>
<keyword evidence="15" id="KW-0418">Kinase</keyword>
<keyword evidence="5 11" id="KW-0479">Metal-binding</keyword>
<keyword evidence="15" id="KW-0670">Pyruvate</keyword>
<evidence type="ECO:0000256" key="1">
    <source>
        <dbReference type="ARBA" id="ARBA00004742"/>
    </source>
</evidence>
<dbReference type="CDD" id="cd00819">
    <property type="entry name" value="PEPCK_GTP"/>
    <property type="match status" value="1"/>
</dbReference>
<comment type="subunit">
    <text evidence="3 11">Monomer.</text>
</comment>
<dbReference type="GO" id="GO:0033993">
    <property type="term" value="P:response to lipid"/>
    <property type="evidence" value="ECO:0007669"/>
    <property type="project" value="TreeGrafter"/>
</dbReference>
<feature type="compositionally biased region" description="Low complexity" evidence="12">
    <location>
        <begin position="27"/>
        <end position="40"/>
    </location>
</feature>
<keyword evidence="11" id="KW-0963">Cytoplasm</keyword>
<dbReference type="GO" id="GO:0005829">
    <property type="term" value="C:cytosol"/>
    <property type="evidence" value="ECO:0007669"/>
    <property type="project" value="TreeGrafter"/>
</dbReference>
<dbReference type="FunFam" id="3.40.449.10:FF:000005">
    <property type="entry name" value="Phosphoenolpyruvate carboxykinase [GTP]"/>
    <property type="match status" value="1"/>
</dbReference>
<evidence type="ECO:0000313" key="16">
    <source>
        <dbReference type="Proteomes" id="UP000006447"/>
    </source>
</evidence>
<feature type="binding site" evidence="11">
    <location>
        <position position="254"/>
    </location>
    <ligand>
        <name>Mn(2+)</name>
        <dbReference type="ChEBI" id="CHEBI:29035"/>
    </ligand>
</feature>
<feature type="region of interest" description="Disordered" evidence="12">
    <location>
        <begin position="642"/>
        <end position="661"/>
    </location>
</feature>
<keyword evidence="7 11" id="KW-0210">Decarboxylase</keyword>
<evidence type="ECO:0000256" key="11">
    <source>
        <dbReference type="HAMAP-Rule" id="MF_00452"/>
    </source>
</evidence>
<feature type="binding site" evidence="11">
    <location>
        <position position="321"/>
    </location>
    <ligand>
        <name>Mn(2+)</name>
        <dbReference type="ChEBI" id="CHEBI:29035"/>
    </ligand>
</feature>
<reference evidence="15 16" key="1">
    <citation type="journal article" date="2012" name="J. Bacteriol.">
        <title>Draft genome sequence of the nitrophenol-degrading actinomycete Rhodococcus imtechensis RKJ300.</title>
        <authorList>
            <person name="Vikram S."/>
            <person name="Kumar S."/>
            <person name="Subramanian S."/>
            <person name="Raghava G.P."/>
        </authorList>
    </citation>
    <scope>NUCLEOTIDE SEQUENCE [LARGE SCALE GENOMIC DNA]</scope>
    <source>
        <strain evidence="15 16">RKJ300</strain>
    </source>
</reference>
<dbReference type="InterPro" id="IPR008209">
    <property type="entry name" value="PEP_carboxykinase_GTP"/>
</dbReference>
<feature type="domain" description="Phosphoenolpyruvate carboxykinase C-terminal P-loop" evidence="13">
    <location>
        <begin position="270"/>
        <end position="628"/>
    </location>
</feature>
<dbReference type="SUPFAM" id="SSF53795">
    <property type="entry name" value="PEP carboxykinase-like"/>
    <property type="match status" value="1"/>
</dbReference>
<dbReference type="InterPro" id="IPR035077">
    <property type="entry name" value="PEP_carboxykinase_GTP_C"/>
</dbReference>
<dbReference type="GO" id="GO:0004613">
    <property type="term" value="F:phosphoenolpyruvate carboxykinase (GTP) activity"/>
    <property type="evidence" value="ECO:0007669"/>
    <property type="project" value="UniProtKB-UniRule"/>
</dbReference>
<keyword evidence="9 11" id="KW-0464">Manganese</keyword>
<evidence type="ECO:0000256" key="6">
    <source>
        <dbReference type="ARBA" id="ARBA00022741"/>
    </source>
</evidence>
<evidence type="ECO:0000256" key="4">
    <source>
        <dbReference type="ARBA" id="ARBA00022432"/>
    </source>
</evidence>
<dbReference type="Proteomes" id="UP000006447">
    <property type="component" value="Unassembled WGS sequence"/>
</dbReference>
<dbReference type="AlphaFoldDB" id="I0WNQ9"/>
<feature type="compositionally biased region" description="Basic and acidic residues" evidence="12">
    <location>
        <begin position="649"/>
        <end position="661"/>
    </location>
</feature>
<feature type="active site" evidence="11">
    <location>
        <position position="298"/>
    </location>
</feature>
<dbReference type="PIRSF" id="PIRSF001348">
    <property type="entry name" value="PEP_carboxykinase_GTP"/>
    <property type="match status" value="1"/>
</dbReference>
<dbReference type="GO" id="GO:0005525">
    <property type="term" value="F:GTP binding"/>
    <property type="evidence" value="ECO:0007669"/>
    <property type="project" value="UniProtKB-UniRule"/>
</dbReference>
<keyword evidence="4 11" id="KW-0312">Gluconeogenesis</keyword>
<dbReference type="GO" id="GO:0046327">
    <property type="term" value="P:glycerol biosynthetic process from pyruvate"/>
    <property type="evidence" value="ECO:0007669"/>
    <property type="project" value="TreeGrafter"/>
</dbReference>
<dbReference type="GO" id="GO:0006107">
    <property type="term" value="P:oxaloacetate metabolic process"/>
    <property type="evidence" value="ECO:0007669"/>
    <property type="project" value="TreeGrafter"/>
</dbReference>
<organism evidence="15 16">
    <name type="scientific">Rhodococcus opacus RKJ300 = JCM 13270</name>
    <dbReference type="NCBI Taxonomy" id="1165867"/>
    <lineage>
        <taxon>Bacteria</taxon>
        <taxon>Bacillati</taxon>
        <taxon>Actinomycetota</taxon>
        <taxon>Actinomycetes</taxon>
        <taxon>Mycobacteriales</taxon>
        <taxon>Nocardiaceae</taxon>
        <taxon>Rhodococcus</taxon>
    </lineage>
</organism>
<comment type="subcellular location">
    <subcellularLocation>
        <location evidence="11">Cytoplasm</location>
    </subcellularLocation>
</comment>
<evidence type="ECO:0000256" key="7">
    <source>
        <dbReference type="ARBA" id="ARBA00022793"/>
    </source>
</evidence>
<feature type="binding site" evidence="11">
    <location>
        <position position="414"/>
    </location>
    <ligand>
        <name>GTP</name>
        <dbReference type="ChEBI" id="CHEBI:37565"/>
    </ligand>
</feature>
<evidence type="ECO:0000256" key="12">
    <source>
        <dbReference type="SAM" id="MobiDB-lite"/>
    </source>
</evidence>
<dbReference type="GO" id="GO:0016301">
    <property type="term" value="F:kinase activity"/>
    <property type="evidence" value="ECO:0007669"/>
    <property type="project" value="UniProtKB-KW"/>
</dbReference>
<evidence type="ECO:0000259" key="13">
    <source>
        <dbReference type="Pfam" id="PF00821"/>
    </source>
</evidence>
<dbReference type="Gene3D" id="2.170.8.10">
    <property type="entry name" value="Phosphoenolpyruvate Carboxykinase, domain 2"/>
    <property type="match status" value="1"/>
</dbReference>
<feature type="binding site" evidence="11">
    <location>
        <position position="445"/>
    </location>
    <ligand>
        <name>GTP</name>
        <dbReference type="ChEBI" id="CHEBI:37565"/>
    </ligand>
</feature>
<dbReference type="EC" id="4.1.1.32" evidence="11"/>
<dbReference type="HAMAP" id="MF_00452">
    <property type="entry name" value="PEPCK_GTP"/>
    <property type="match status" value="1"/>
</dbReference>
<comment type="caution">
    <text evidence="15">The sequence shown here is derived from an EMBL/GenBank/DDBJ whole genome shotgun (WGS) entry which is preliminary data.</text>
</comment>
<dbReference type="SUPFAM" id="SSF68923">
    <property type="entry name" value="PEP carboxykinase N-terminal domain"/>
    <property type="match status" value="1"/>
</dbReference>
<feature type="binding site" evidence="11">
    <location>
        <position position="106"/>
    </location>
    <ligand>
        <name>substrate</name>
    </ligand>
</feature>
<dbReference type="PANTHER" id="PTHR11561">
    <property type="entry name" value="PHOSPHOENOLPYRUVATE CARBOXYKINASE"/>
    <property type="match status" value="1"/>
</dbReference>
<dbReference type="Pfam" id="PF00821">
    <property type="entry name" value="PEPCK_GTP"/>
    <property type="match status" value="1"/>
</dbReference>
<accession>I0WNQ9</accession>
<gene>
    <name evidence="11" type="primary">pckG</name>
    <name evidence="15" type="ORF">W59_20678</name>
</gene>
<dbReference type="InterPro" id="IPR008210">
    <property type="entry name" value="PEP_carboxykinase_N"/>
</dbReference>
<evidence type="ECO:0000256" key="2">
    <source>
        <dbReference type="ARBA" id="ARBA00005796"/>
    </source>
</evidence>
<dbReference type="GO" id="GO:0019543">
    <property type="term" value="P:propionate catabolic process"/>
    <property type="evidence" value="ECO:0007669"/>
    <property type="project" value="TreeGrafter"/>
</dbReference>
<feature type="binding site" evidence="11">
    <location>
        <begin position="540"/>
        <end position="543"/>
    </location>
    <ligand>
        <name>GTP</name>
        <dbReference type="ChEBI" id="CHEBI:37565"/>
    </ligand>
</feature>
<dbReference type="PROSITE" id="PS00505">
    <property type="entry name" value="PEPCK_GTP"/>
    <property type="match status" value="1"/>
</dbReference>
<dbReference type="Gene3D" id="3.90.228.20">
    <property type="match status" value="1"/>
</dbReference>
<feature type="binding site" evidence="11">
    <location>
        <begin position="297"/>
        <end position="302"/>
    </location>
    <ligand>
        <name>GTP</name>
        <dbReference type="ChEBI" id="CHEBI:37565"/>
    </ligand>
</feature>
<name>I0WNQ9_RHOOP</name>
<dbReference type="Gene3D" id="3.40.449.10">
    <property type="entry name" value="Phosphoenolpyruvate Carboxykinase, domain 1"/>
    <property type="match status" value="1"/>
</dbReference>
<keyword evidence="8 11" id="KW-0342">GTP-binding</keyword>
<keyword evidence="15" id="KW-0808">Transferase</keyword>
<comment type="cofactor">
    <cofactor evidence="11">
        <name>Mn(2+)</name>
        <dbReference type="ChEBI" id="CHEBI:29035"/>
    </cofactor>
    <text evidence="11">Binds 1 Mn(2+) ion per subunit.</text>
</comment>
<dbReference type="GO" id="GO:0030145">
    <property type="term" value="F:manganese ion binding"/>
    <property type="evidence" value="ECO:0007669"/>
    <property type="project" value="UniProtKB-UniRule"/>
</dbReference>
<dbReference type="InterPro" id="IPR018091">
    <property type="entry name" value="PEP_carboxykin_GTP_CS"/>
</dbReference>
<feature type="binding site" evidence="11">
    <location>
        <position position="274"/>
    </location>
    <ligand>
        <name>Mn(2+)</name>
        <dbReference type="ChEBI" id="CHEBI:29035"/>
    </ligand>
</feature>
<evidence type="ECO:0000256" key="9">
    <source>
        <dbReference type="ARBA" id="ARBA00023211"/>
    </source>
</evidence>
<feature type="region of interest" description="Disordered" evidence="12">
    <location>
        <begin position="1"/>
        <end position="40"/>
    </location>
</feature>
<proteinExistence type="inferred from homology"/>
<evidence type="ECO:0000256" key="3">
    <source>
        <dbReference type="ARBA" id="ARBA00011245"/>
    </source>
</evidence>
<feature type="binding site" evidence="11">
    <location>
        <begin position="412"/>
        <end position="414"/>
    </location>
    <ligand>
        <name>substrate</name>
    </ligand>
</feature>
<dbReference type="Pfam" id="PF17297">
    <property type="entry name" value="PEPCK_N"/>
    <property type="match status" value="1"/>
</dbReference>
<feature type="domain" description="Phosphoenolpyruvate carboxykinase GTP-utilising N-terminal" evidence="14">
    <location>
        <begin position="49"/>
        <end position="266"/>
    </location>
</feature>
<dbReference type="UniPathway" id="UPA00138"/>
<keyword evidence="10 11" id="KW-0456">Lyase</keyword>
<comment type="pathway">
    <text evidence="1 11">Carbohydrate biosynthesis; gluconeogenesis.</text>
</comment>
<dbReference type="InterPro" id="IPR035078">
    <property type="entry name" value="PEP_carboxykinase_GTP_N"/>
</dbReference>
<comment type="catalytic activity">
    <reaction evidence="11">
        <text>oxaloacetate + GTP = phosphoenolpyruvate + GDP + CO2</text>
        <dbReference type="Rhea" id="RHEA:10388"/>
        <dbReference type="ChEBI" id="CHEBI:16452"/>
        <dbReference type="ChEBI" id="CHEBI:16526"/>
        <dbReference type="ChEBI" id="CHEBI:37565"/>
        <dbReference type="ChEBI" id="CHEBI:58189"/>
        <dbReference type="ChEBI" id="CHEBI:58702"/>
        <dbReference type="EC" id="4.1.1.32"/>
    </reaction>
</comment>
<evidence type="ECO:0000256" key="10">
    <source>
        <dbReference type="ARBA" id="ARBA00023239"/>
    </source>
</evidence>
<keyword evidence="6 11" id="KW-0547">Nucleotide-binding</keyword>
<evidence type="ECO:0000313" key="15">
    <source>
        <dbReference type="EMBL" id="EID78025.1"/>
    </source>
</evidence>
<dbReference type="GO" id="GO:0042594">
    <property type="term" value="P:response to starvation"/>
    <property type="evidence" value="ECO:0007669"/>
    <property type="project" value="TreeGrafter"/>
</dbReference>
<dbReference type="EMBL" id="AJJH01000114">
    <property type="protein sequence ID" value="EID78025.1"/>
    <property type="molecule type" value="Genomic_DNA"/>
</dbReference>
<dbReference type="GO" id="GO:0006094">
    <property type="term" value="P:gluconeogenesis"/>
    <property type="evidence" value="ECO:0007669"/>
    <property type="project" value="UniProtKB-UniRule"/>
</dbReference>
<comment type="function">
    <text evidence="11">Catalyzes the conversion of oxaloacetate (OAA) to phosphoenolpyruvate (PEP), the rate-limiting step in the metabolic pathway that produces glucose from lactate and other precursors derived from the citric acid cycle.</text>
</comment>